<dbReference type="InterPro" id="IPR005746">
    <property type="entry name" value="Thioredoxin"/>
</dbReference>
<dbReference type="Pfam" id="PF14561">
    <property type="entry name" value="TPR_20"/>
    <property type="match status" value="1"/>
</dbReference>
<proteinExistence type="inferred from homology"/>
<dbReference type="GO" id="GO:0045454">
    <property type="term" value="P:cell redox homeostasis"/>
    <property type="evidence" value="ECO:0007669"/>
    <property type="project" value="TreeGrafter"/>
</dbReference>
<dbReference type="InterPro" id="IPR017937">
    <property type="entry name" value="Thioredoxin_CS"/>
</dbReference>
<evidence type="ECO:0000256" key="5">
    <source>
        <dbReference type="ARBA" id="ARBA00023284"/>
    </source>
</evidence>
<dbReference type="SUPFAM" id="SSF52833">
    <property type="entry name" value="Thioredoxin-like"/>
    <property type="match status" value="1"/>
</dbReference>
<dbReference type="Pfam" id="PF00085">
    <property type="entry name" value="Thioredoxin"/>
    <property type="match status" value="1"/>
</dbReference>
<dbReference type="CDD" id="cd02947">
    <property type="entry name" value="TRX_family"/>
    <property type="match status" value="1"/>
</dbReference>
<evidence type="ECO:0000313" key="8">
    <source>
        <dbReference type="EMBL" id="RIA55559.1"/>
    </source>
</evidence>
<dbReference type="GO" id="GO:0006950">
    <property type="term" value="P:response to stress"/>
    <property type="evidence" value="ECO:0007669"/>
    <property type="project" value="UniProtKB-ARBA"/>
</dbReference>
<evidence type="ECO:0000256" key="3">
    <source>
        <dbReference type="ARBA" id="ARBA00022982"/>
    </source>
</evidence>
<keyword evidence="4" id="KW-1015">Disulfide bond</keyword>
<dbReference type="PROSITE" id="PS00194">
    <property type="entry name" value="THIOREDOXIN_1"/>
    <property type="match status" value="1"/>
</dbReference>
<feature type="domain" description="Thioredoxin" evidence="7">
    <location>
        <begin position="1"/>
        <end position="125"/>
    </location>
</feature>
<dbReference type="PRINTS" id="PR00421">
    <property type="entry name" value="THIOREDOXIN"/>
</dbReference>
<accession>A0A397Q560</accession>
<dbReference type="GO" id="GO:0005829">
    <property type="term" value="C:cytosol"/>
    <property type="evidence" value="ECO:0007669"/>
    <property type="project" value="TreeGrafter"/>
</dbReference>
<dbReference type="NCBIfam" id="TIGR01068">
    <property type="entry name" value="thioredoxin"/>
    <property type="match status" value="1"/>
</dbReference>
<dbReference type="PANTHER" id="PTHR45663:SF11">
    <property type="entry name" value="GEO12009P1"/>
    <property type="match status" value="1"/>
</dbReference>
<keyword evidence="3" id="KW-0249">Electron transport</keyword>
<dbReference type="AlphaFoldDB" id="A0A397Q560"/>
<dbReference type="PROSITE" id="PS51352">
    <property type="entry name" value="THIOREDOXIN_2"/>
    <property type="match status" value="1"/>
</dbReference>
<sequence length="303" mass="32676">MSFIISGADNQNNAGGDLIKETTTQTFVADVIEASKEVPVLVDFWAPWCGPCKQLTPRLEQAVTNAGGKVKLVKMNIDQYPEVAGQLGIQSIPAVFAFKDGRPVDGFMGAVGEGELRQFIDRITAGEGGGVEQQLEAAETALAQDNVNEAANLFAEVLQSDKENVNALAGLAKCYIKSGDLDRAEQMLGMVPAGQQMDSAVTSAKAMLDLARKSEEAADTSELEQKVADDPADLQARFDLALALQAKGKREAAMEQLLEIVKRDREWNEGAARQQLVEFFDAWGANDPLTVKGRQRLSGILFS</sequence>
<comment type="similarity">
    <text evidence="1">Belongs to the thioredoxin family.</text>
</comment>
<comment type="caution">
    <text evidence="8">The sequence shown here is derived from an EMBL/GenBank/DDBJ whole genome shotgun (WGS) entry which is preliminary data.</text>
</comment>
<dbReference type="SUPFAM" id="SSF48452">
    <property type="entry name" value="TPR-like"/>
    <property type="match status" value="1"/>
</dbReference>
<keyword evidence="2" id="KW-0813">Transport</keyword>
<gene>
    <name evidence="8" type="ORF">BXY53_0627</name>
</gene>
<dbReference type="InterPro" id="IPR013766">
    <property type="entry name" value="Thioredoxin_domain"/>
</dbReference>
<dbReference type="GO" id="GO:0015035">
    <property type="term" value="F:protein-disulfide reductase activity"/>
    <property type="evidence" value="ECO:0007669"/>
    <property type="project" value="UniProtKB-UniRule"/>
</dbReference>
<evidence type="ECO:0000313" key="9">
    <source>
        <dbReference type="Proteomes" id="UP000266273"/>
    </source>
</evidence>
<dbReference type="Proteomes" id="UP000266273">
    <property type="component" value="Unassembled WGS sequence"/>
</dbReference>
<name>A0A397Q560_9HYPH</name>
<reference evidence="8 9" key="1">
    <citation type="submission" date="2018-08" db="EMBL/GenBank/DDBJ databases">
        <title>Genomic Encyclopedia of Archaeal and Bacterial Type Strains, Phase II (KMG-II): from individual species to whole genera.</title>
        <authorList>
            <person name="Goeker M."/>
        </authorList>
    </citation>
    <scope>NUCLEOTIDE SEQUENCE [LARGE SCALE GENOMIC DNA]</scope>
    <source>
        <strain evidence="8 9">DSM 5002</strain>
    </source>
</reference>
<dbReference type="PANTHER" id="PTHR45663">
    <property type="entry name" value="GEO12009P1"/>
    <property type="match status" value="1"/>
</dbReference>
<organism evidence="8 9">
    <name type="scientific">Dichotomicrobium thermohalophilum</name>
    <dbReference type="NCBI Taxonomy" id="933063"/>
    <lineage>
        <taxon>Bacteria</taxon>
        <taxon>Pseudomonadati</taxon>
        <taxon>Pseudomonadota</taxon>
        <taxon>Alphaproteobacteria</taxon>
        <taxon>Hyphomicrobiales</taxon>
        <taxon>Hyphomicrobiaceae</taxon>
        <taxon>Dichotomicrobium</taxon>
    </lineage>
</organism>
<keyword evidence="5" id="KW-0676">Redox-active center</keyword>
<dbReference type="Pfam" id="PF14559">
    <property type="entry name" value="TPR_19"/>
    <property type="match status" value="1"/>
</dbReference>
<protein>
    <recommendedName>
        <fullName evidence="6">Thioredoxin</fullName>
    </recommendedName>
</protein>
<dbReference type="InterPro" id="IPR036249">
    <property type="entry name" value="Thioredoxin-like_sf"/>
</dbReference>
<evidence type="ECO:0000256" key="6">
    <source>
        <dbReference type="NCBIfam" id="TIGR01068"/>
    </source>
</evidence>
<dbReference type="Gene3D" id="1.25.40.10">
    <property type="entry name" value="Tetratricopeptide repeat domain"/>
    <property type="match status" value="2"/>
</dbReference>
<dbReference type="FunFam" id="3.40.30.10:FF:000001">
    <property type="entry name" value="Thioredoxin"/>
    <property type="match status" value="1"/>
</dbReference>
<evidence type="ECO:0000259" key="7">
    <source>
        <dbReference type="PROSITE" id="PS51352"/>
    </source>
</evidence>
<dbReference type="Gene3D" id="3.40.30.10">
    <property type="entry name" value="Glutaredoxin"/>
    <property type="match status" value="1"/>
</dbReference>
<dbReference type="EMBL" id="QXDF01000001">
    <property type="protein sequence ID" value="RIA55559.1"/>
    <property type="molecule type" value="Genomic_DNA"/>
</dbReference>
<dbReference type="InterPro" id="IPR011990">
    <property type="entry name" value="TPR-like_helical_dom_sf"/>
</dbReference>
<evidence type="ECO:0000256" key="1">
    <source>
        <dbReference type="ARBA" id="ARBA00008987"/>
    </source>
</evidence>
<dbReference type="OrthoDB" id="9790390at2"/>
<evidence type="ECO:0000256" key="2">
    <source>
        <dbReference type="ARBA" id="ARBA00022448"/>
    </source>
</evidence>
<keyword evidence="9" id="KW-1185">Reference proteome</keyword>
<dbReference type="RefSeq" id="WP_119060447.1">
    <property type="nucleotide sequence ID" value="NZ_QXDF01000001.1"/>
</dbReference>
<evidence type="ECO:0000256" key="4">
    <source>
        <dbReference type="ARBA" id="ARBA00023157"/>
    </source>
</evidence>